<evidence type="ECO:0000313" key="2">
    <source>
        <dbReference type="EMBL" id="KAH3724798.1"/>
    </source>
</evidence>
<sequence>MLFAEKYKVEAMAYKKAETTPRGALDGSYQKPEASSNIATQGAKTQLPLRRTGLCFACGEPGHRRGAAGCSANSSTNKLS</sequence>
<feature type="compositionally biased region" description="Polar residues" evidence="1">
    <location>
        <begin position="33"/>
        <end position="43"/>
    </location>
</feature>
<reference evidence="2" key="1">
    <citation type="journal article" date="2019" name="bioRxiv">
        <title>The Genome of the Zebra Mussel, Dreissena polymorpha: A Resource for Invasive Species Research.</title>
        <authorList>
            <person name="McCartney M.A."/>
            <person name="Auch B."/>
            <person name="Kono T."/>
            <person name="Mallez S."/>
            <person name="Zhang Y."/>
            <person name="Obille A."/>
            <person name="Becker A."/>
            <person name="Abrahante J.E."/>
            <person name="Garbe J."/>
            <person name="Badalamenti J.P."/>
            <person name="Herman A."/>
            <person name="Mangelson H."/>
            <person name="Liachko I."/>
            <person name="Sullivan S."/>
            <person name="Sone E.D."/>
            <person name="Koren S."/>
            <person name="Silverstein K.A.T."/>
            <person name="Beckman K.B."/>
            <person name="Gohl D.M."/>
        </authorList>
    </citation>
    <scope>NUCLEOTIDE SEQUENCE</scope>
    <source>
        <strain evidence="2">Duluth1</strain>
        <tissue evidence="2">Whole animal</tissue>
    </source>
</reference>
<reference evidence="2" key="2">
    <citation type="submission" date="2020-11" db="EMBL/GenBank/DDBJ databases">
        <authorList>
            <person name="McCartney M.A."/>
            <person name="Auch B."/>
            <person name="Kono T."/>
            <person name="Mallez S."/>
            <person name="Becker A."/>
            <person name="Gohl D.M."/>
            <person name="Silverstein K.A.T."/>
            <person name="Koren S."/>
            <person name="Bechman K.B."/>
            <person name="Herman A."/>
            <person name="Abrahante J.E."/>
            <person name="Garbe J."/>
        </authorList>
    </citation>
    <scope>NUCLEOTIDE SEQUENCE</scope>
    <source>
        <strain evidence="2">Duluth1</strain>
        <tissue evidence="2">Whole animal</tissue>
    </source>
</reference>
<comment type="caution">
    <text evidence="2">The sequence shown here is derived from an EMBL/GenBank/DDBJ whole genome shotgun (WGS) entry which is preliminary data.</text>
</comment>
<evidence type="ECO:0000256" key="1">
    <source>
        <dbReference type="SAM" id="MobiDB-lite"/>
    </source>
</evidence>
<protein>
    <submittedName>
        <fullName evidence="2">Uncharacterized protein</fullName>
    </submittedName>
</protein>
<organism evidence="2 3">
    <name type="scientific">Dreissena polymorpha</name>
    <name type="common">Zebra mussel</name>
    <name type="synonym">Mytilus polymorpha</name>
    <dbReference type="NCBI Taxonomy" id="45954"/>
    <lineage>
        <taxon>Eukaryota</taxon>
        <taxon>Metazoa</taxon>
        <taxon>Spiralia</taxon>
        <taxon>Lophotrochozoa</taxon>
        <taxon>Mollusca</taxon>
        <taxon>Bivalvia</taxon>
        <taxon>Autobranchia</taxon>
        <taxon>Heteroconchia</taxon>
        <taxon>Euheterodonta</taxon>
        <taxon>Imparidentia</taxon>
        <taxon>Neoheterodontei</taxon>
        <taxon>Myida</taxon>
        <taxon>Dreissenoidea</taxon>
        <taxon>Dreissenidae</taxon>
        <taxon>Dreissena</taxon>
    </lineage>
</organism>
<dbReference type="Proteomes" id="UP000828390">
    <property type="component" value="Unassembled WGS sequence"/>
</dbReference>
<gene>
    <name evidence="2" type="ORF">DPMN_050625</name>
</gene>
<dbReference type="EMBL" id="JAIWYP010000012">
    <property type="protein sequence ID" value="KAH3724798.1"/>
    <property type="molecule type" value="Genomic_DNA"/>
</dbReference>
<evidence type="ECO:0000313" key="3">
    <source>
        <dbReference type="Proteomes" id="UP000828390"/>
    </source>
</evidence>
<keyword evidence="3" id="KW-1185">Reference proteome</keyword>
<proteinExistence type="predicted"/>
<name>A0A9D4HPH1_DREPO</name>
<feature type="region of interest" description="Disordered" evidence="1">
    <location>
        <begin position="21"/>
        <end position="43"/>
    </location>
</feature>
<accession>A0A9D4HPH1</accession>
<dbReference type="AlphaFoldDB" id="A0A9D4HPH1"/>